<evidence type="ECO:0000259" key="2">
    <source>
        <dbReference type="Pfam" id="PF18902"/>
    </source>
</evidence>
<dbReference type="AlphaFoldDB" id="A0ABD5WD45"/>
<feature type="transmembrane region" description="Helical" evidence="1">
    <location>
        <begin position="91"/>
        <end position="116"/>
    </location>
</feature>
<protein>
    <recommendedName>
        <fullName evidence="2">DUF5658 domain-containing protein</fullName>
    </recommendedName>
</protein>
<evidence type="ECO:0000313" key="3">
    <source>
        <dbReference type="EMBL" id="MFC7070948.1"/>
    </source>
</evidence>
<comment type="caution">
    <text evidence="3">The sequence shown here is derived from an EMBL/GenBank/DDBJ whole genome shotgun (WGS) entry which is preliminary data.</text>
</comment>
<proteinExistence type="predicted"/>
<keyword evidence="1" id="KW-1133">Transmembrane helix</keyword>
<feature type="transmembrane region" description="Helical" evidence="1">
    <location>
        <begin position="21"/>
        <end position="41"/>
    </location>
</feature>
<keyword evidence="1" id="KW-0812">Transmembrane</keyword>
<accession>A0ABD5WD45</accession>
<sequence length="119" mass="13112">MEWSDLSLETTPFDEREFTQLWLLATALYGVGDVVTTIALIEYVPEIDEGNLLMATAVEQFGLLGLVGLKVVVFMLCIWVSLWGARDGDAVVYYLSPALLAVAGAFTTVYNLWLLFGVT</sequence>
<dbReference type="GeneID" id="81124500"/>
<keyword evidence="1" id="KW-0472">Membrane</keyword>
<evidence type="ECO:0000256" key="1">
    <source>
        <dbReference type="SAM" id="Phobius"/>
    </source>
</evidence>
<dbReference type="Pfam" id="PF18902">
    <property type="entry name" value="DUF5658"/>
    <property type="match status" value="1"/>
</dbReference>
<organism evidence="3 4">
    <name type="scientific">Halobaculum lipolyticum</name>
    <dbReference type="NCBI Taxonomy" id="3032001"/>
    <lineage>
        <taxon>Archaea</taxon>
        <taxon>Methanobacteriati</taxon>
        <taxon>Methanobacteriota</taxon>
        <taxon>Stenosarchaea group</taxon>
        <taxon>Halobacteria</taxon>
        <taxon>Halobacteriales</taxon>
        <taxon>Haloferacaceae</taxon>
        <taxon>Halobaculum</taxon>
    </lineage>
</organism>
<feature type="transmembrane region" description="Helical" evidence="1">
    <location>
        <begin position="61"/>
        <end position="84"/>
    </location>
</feature>
<dbReference type="Proteomes" id="UP001596461">
    <property type="component" value="Unassembled WGS sequence"/>
</dbReference>
<name>A0ABD5WD45_9EURY</name>
<reference evidence="3 4" key="1">
    <citation type="journal article" date="2019" name="Int. J. Syst. Evol. Microbiol.">
        <title>The Global Catalogue of Microorganisms (GCM) 10K type strain sequencing project: providing services to taxonomists for standard genome sequencing and annotation.</title>
        <authorList>
            <consortium name="The Broad Institute Genomics Platform"/>
            <consortium name="The Broad Institute Genome Sequencing Center for Infectious Disease"/>
            <person name="Wu L."/>
            <person name="Ma J."/>
        </authorList>
    </citation>
    <scope>NUCLEOTIDE SEQUENCE [LARGE SCALE GENOMIC DNA]</scope>
    <source>
        <strain evidence="3 4">DT31</strain>
    </source>
</reference>
<dbReference type="InterPro" id="IPR043717">
    <property type="entry name" value="DUF5658"/>
</dbReference>
<dbReference type="RefSeq" id="WP_284032633.1">
    <property type="nucleotide sequence ID" value="NZ_CP126154.1"/>
</dbReference>
<evidence type="ECO:0000313" key="4">
    <source>
        <dbReference type="Proteomes" id="UP001596461"/>
    </source>
</evidence>
<feature type="domain" description="DUF5658" evidence="2">
    <location>
        <begin position="25"/>
        <end position="116"/>
    </location>
</feature>
<dbReference type="EMBL" id="JBHTAH010000015">
    <property type="protein sequence ID" value="MFC7070948.1"/>
    <property type="molecule type" value="Genomic_DNA"/>
</dbReference>
<keyword evidence="4" id="KW-1185">Reference proteome</keyword>
<gene>
    <name evidence="3" type="ORF">ACFQL9_14965</name>
</gene>